<feature type="domain" description="LysM" evidence="8">
    <location>
        <begin position="84"/>
        <end position="127"/>
    </location>
</feature>
<dbReference type="Pfam" id="PF00877">
    <property type="entry name" value="NLPC_P60"/>
    <property type="match status" value="1"/>
</dbReference>
<evidence type="ECO:0000259" key="9">
    <source>
        <dbReference type="PROSITE" id="PS51935"/>
    </source>
</evidence>
<comment type="caution">
    <text evidence="10">The sequence shown here is derived from an EMBL/GenBank/DDBJ whole genome shotgun (WGS) entry which is preliminary data.</text>
</comment>
<dbReference type="AlphaFoldDB" id="A0A1L8CSL0"/>
<evidence type="ECO:0000256" key="3">
    <source>
        <dbReference type="ARBA" id="ARBA00022729"/>
    </source>
</evidence>
<feature type="domain" description="NlpC/P60" evidence="9">
    <location>
        <begin position="148"/>
        <end position="271"/>
    </location>
</feature>
<dbReference type="InterPro" id="IPR051202">
    <property type="entry name" value="Peptidase_C40"/>
</dbReference>
<dbReference type="CDD" id="cd00118">
    <property type="entry name" value="LysM"/>
    <property type="match status" value="2"/>
</dbReference>
<dbReference type="RefSeq" id="WP_075858347.1">
    <property type="nucleotide sequence ID" value="NZ_BDJK01000006.1"/>
</dbReference>
<feature type="domain" description="LysM" evidence="8">
    <location>
        <begin position="24"/>
        <end position="67"/>
    </location>
</feature>
<reference evidence="11" key="1">
    <citation type="submission" date="2016-12" db="EMBL/GenBank/DDBJ databases">
        <title>Draft Genome Sequences od Carboxydothermus pertinax and islandicus, Hydrogenogenic Carboxydotrophic Bacteria.</title>
        <authorList>
            <person name="Fukuyama Y."/>
            <person name="Ohmae K."/>
            <person name="Yoneda Y."/>
            <person name="Yoshida T."/>
            <person name="Sako Y."/>
        </authorList>
    </citation>
    <scope>NUCLEOTIDE SEQUENCE [LARGE SCALE GENOMIC DNA]</scope>
    <source>
        <strain evidence="11">Ug1</strain>
    </source>
</reference>
<dbReference type="STRING" id="870242.cpu_04200"/>
<evidence type="ECO:0000256" key="5">
    <source>
        <dbReference type="ARBA" id="ARBA00022801"/>
    </source>
</evidence>
<evidence type="ECO:0000313" key="10">
    <source>
        <dbReference type="EMBL" id="GAV21910.1"/>
    </source>
</evidence>
<keyword evidence="5" id="KW-0378">Hydrolase</keyword>
<dbReference type="Gene3D" id="3.10.350.10">
    <property type="entry name" value="LysM domain"/>
    <property type="match status" value="2"/>
</dbReference>
<dbReference type="Pfam" id="PF01476">
    <property type="entry name" value="LysM"/>
    <property type="match status" value="2"/>
</dbReference>
<keyword evidence="6" id="KW-0788">Thiol protease</keyword>
<dbReference type="EMBL" id="BDJK01000006">
    <property type="protein sequence ID" value="GAV21910.1"/>
    <property type="molecule type" value="Genomic_DNA"/>
</dbReference>
<dbReference type="PANTHER" id="PTHR47053">
    <property type="entry name" value="MUREIN DD-ENDOPEPTIDASE MEPH-RELATED"/>
    <property type="match status" value="1"/>
</dbReference>
<evidence type="ECO:0000259" key="8">
    <source>
        <dbReference type="PROSITE" id="PS51782"/>
    </source>
</evidence>
<evidence type="ECO:0000256" key="4">
    <source>
        <dbReference type="ARBA" id="ARBA00022737"/>
    </source>
</evidence>
<dbReference type="InterPro" id="IPR038765">
    <property type="entry name" value="Papain-like_cys_pep_sf"/>
</dbReference>
<dbReference type="PROSITE" id="PS51782">
    <property type="entry name" value="LYSM"/>
    <property type="match status" value="2"/>
</dbReference>
<organism evidence="10 11">
    <name type="scientific">Carboxydothermus pertinax</name>
    <dbReference type="NCBI Taxonomy" id="870242"/>
    <lineage>
        <taxon>Bacteria</taxon>
        <taxon>Bacillati</taxon>
        <taxon>Bacillota</taxon>
        <taxon>Clostridia</taxon>
        <taxon>Thermoanaerobacterales</taxon>
        <taxon>Thermoanaerobacteraceae</taxon>
        <taxon>Carboxydothermus</taxon>
    </lineage>
</organism>
<dbReference type="GO" id="GO:0006508">
    <property type="term" value="P:proteolysis"/>
    <property type="evidence" value="ECO:0007669"/>
    <property type="project" value="UniProtKB-KW"/>
</dbReference>
<evidence type="ECO:0000256" key="2">
    <source>
        <dbReference type="ARBA" id="ARBA00022670"/>
    </source>
</evidence>
<evidence type="ECO:0000256" key="1">
    <source>
        <dbReference type="ARBA" id="ARBA00007074"/>
    </source>
</evidence>
<evidence type="ECO:0000256" key="6">
    <source>
        <dbReference type="ARBA" id="ARBA00022807"/>
    </source>
</evidence>
<feature type="signal peptide" evidence="7">
    <location>
        <begin position="1"/>
        <end position="23"/>
    </location>
</feature>
<gene>
    <name evidence="10" type="ORF">cpu_04200</name>
</gene>
<comment type="similarity">
    <text evidence="1">Belongs to the peptidase C40 family.</text>
</comment>
<keyword evidence="11" id="KW-1185">Reference proteome</keyword>
<dbReference type="Proteomes" id="UP000187485">
    <property type="component" value="Unassembled WGS sequence"/>
</dbReference>
<feature type="chain" id="PRO_5012250781" evidence="7">
    <location>
        <begin position="24"/>
        <end position="271"/>
    </location>
</feature>
<dbReference type="InterPro" id="IPR018392">
    <property type="entry name" value="LysM"/>
</dbReference>
<proteinExistence type="inferred from homology"/>
<accession>A0A1L8CSL0</accession>
<sequence>MNFKKAIATLTLSAFLVQVPALAATITVKKGDNLWILARRYNTTVDAIKKANHLKTDALKPGQKLVLPGKSSSSADSRSTSSTSIYIVKSGDTLWDIAKKFNLSVTEIKRLNNLKSEKLSIGQKLIVRKTTSSRSTSRSRTTVKVSRGGGRDDVANIALSYLGTPYQWGASSGSAFDCSGFTSYVYKQVGITLPHNALAQYNVGVKISKSDLIPGDLVFFKTLGSSIINHVGIYIGSGQFVHASSGKDKVIISSLSEGYYESHYAGAVRVR</sequence>
<dbReference type="PANTHER" id="PTHR47053:SF1">
    <property type="entry name" value="MUREIN DD-ENDOPEPTIDASE MEPH-RELATED"/>
    <property type="match status" value="1"/>
</dbReference>
<dbReference type="OrthoDB" id="9808890at2"/>
<dbReference type="Gene3D" id="3.90.1720.10">
    <property type="entry name" value="endopeptidase domain like (from Nostoc punctiforme)"/>
    <property type="match status" value="1"/>
</dbReference>
<evidence type="ECO:0000256" key="7">
    <source>
        <dbReference type="SAM" id="SignalP"/>
    </source>
</evidence>
<dbReference type="GO" id="GO:0008234">
    <property type="term" value="F:cysteine-type peptidase activity"/>
    <property type="evidence" value="ECO:0007669"/>
    <property type="project" value="UniProtKB-KW"/>
</dbReference>
<evidence type="ECO:0000313" key="11">
    <source>
        <dbReference type="Proteomes" id="UP000187485"/>
    </source>
</evidence>
<dbReference type="InterPro" id="IPR000064">
    <property type="entry name" value="NLP_P60_dom"/>
</dbReference>
<protein>
    <submittedName>
        <fullName evidence="10">Peptidoglycan endopeptidase</fullName>
    </submittedName>
</protein>
<name>A0A1L8CSL0_9THEO</name>
<keyword evidence="4" id="KW-0677">Repeat</keyword>
<dbReference type="SUPFAM" id="SSF54106">
    <property type="entry name" value="LysM domain"/>
    <property type="match status" value="2"/>
</dbReference>
<keyword evidence="3 7" id="KW-0732">Signal</keyword>
<dbReference type="InterPro" id="IPR036779">
    <property type="entry name" value="LysM_dom_sf"/>
</dbReference>
<dbReference type="SUPFAM" id="SSF54001">
    <property type="entry name" value="Cysteine proteinases"/>
    <property type="match status" value="1"/>
</dbReference>
<keyword evidence="2" id="KW-0645">Protease</keyword>
<dbReference type="PROSITE" id="PS51935">
    <property type="entry name" value="NLPC_P60"/>
    <property type="match status" value="1"/>
</dbReference>
<dbReference type="SMART" id="SM00257">
    <property type="entry name" value="LysM"/>
    <property type="match status" value="2"/>
</dbReference>